<keyword evidence="3" id="KW-0238">DNA-binding</keyword>
<keyword evidence="4" id="KW-0804">Transcription</keyword>
<name>A0A512PNM6_9LACO</name>
<dbReference type="RefSeq" id="WP_054747755.1">
    <property type="nucleotide sequence ID" value="NZ_BKAM01000034.1"/>
</dbReference>
<evidence type="ECO:0000313" key="5">
    <source>
        <dbReference type="EMBL" id="GEP72808.1"/>
    </source>
</evidence>
<keyword evidence="2" id="KW-0805">Transcription regulation</keyword>
<dbReference type="InterPro" id="IPR036388">
    <property type="entry name" value="WH-like_DNA-bd_sf"/>
</dbReference>
<evidence type="ECO:0000256" key="2">
    <source>
        <dbReference type="ARBA" id="ARBA00023015"/>
    </source>
</evidence>
<dbReference type="NCBIfam" id="TIGR02698">
    <property type="entry name" value="CopY_TcrY"/>
    <property type="match status" value="1"/>
</dbReference>
<dbReference type="InterPro" id="IPR014071">
    <property type="entry name" value="Cu_transp_CopY/TcrY"/>
</dbReference>
<evidence type="ECO:0000256" key="4">
    <source>
        <dbReference type="ARBA" id="ARBA00023163"/>
    </source>
</evidence>
<dbReference type="SUPFAM" id="SSF46785">
    <property type="entry name" value="Winged helix' DNA-binding domain"/>
    <property type="match status" value="1"/>
</dbReference>
<evidence type="ECO:0000313" key="6">
    <source>
        <dbReference type="Proteomes" id="UP000321569"/>
    </source>
</evidence>
<dbReference type="PIRSF" id="PIRSF019455">
    <property type="entry name" value="CopR_AtkY"/>
    <property type="match status" value="1"/>
</dbReference>
<dbReference type="EMBL" id="BKAM01000034">
    <property type="protein sequence ID" value="GEP72808.1"/>
    <property type="molecule type" value="Genomic_DNA"/>
</dbReference>
<evidence type="ECO:0000256" key="3">
    <source>
        <dbReference type="ARBA" id="ARBA00023125"/>
    </source>
</evidence>
<dbReference type="GO" id="GO:0003677">
    <property type="term" value="F:DNA binding"/>
    <property type="evidence" value="ECO:0007669"/>
    <property type="project" value="UniProtKB-KW"/>
</dbReference>
<dbReference type="Proteomes" id="UP000321569">
    <property type="component" value="Unassembled WGS sequence"/>
</dbReference>
<protein>
    <submittedName>
        <fullName evidence="5">Transcriptional regulator</fullName>
    </submittedName>
</protein>
<dbReference type="Pfam" id="PF03965">
    <property type="entry name" value="Penicillinase_R"/>
    <property type="match status" value="1"/>
</dbReference>
<reference evidence="5 6" key="1">
    <citation type="submission" date="2019-07" db="EMBL/GenBank/DDBJ databases">
        <title>Whole genome shotgun sequence of Lactobacillus rapi NBRC 109618.</title>
        <authorList>
            <person name="Hosoyama A."/>
            <person name="Uohara A."/>
            <person name="Ohji S."/>
            <person name="Ichikawa N."/>
        </authorList>
    </citation>
    <scope>NUCLEOTIDE SEQUENCE [LARGE SCALE GENOMIC DNA]</scope>
    <source>
        <strain evidence="5 6">NBRC 109618</strain>
    </source>
</reference>
<comment type="similarity">
    <text evidence="1">Belongs to the BlaI transcriptional regulatory family.</text>
</comment>
<accession>A0A512PNM6</accession>
<gene>
    <name evidence="5" type="ORF">LRA02_16760</name>
</gene>
<dbReference type="OrthoDB" id="1849040at2"/>
<comment type="caution">
    <text evidence="5">The sequence shown here is derived from an EMBL/GenBank/DDBJ whole genome shotgun (WGS) entry which is preliminary data.</text>
</comment>
<dbReference type="InterPro" id="IPR036390">
    <property type="entry name" value="WH_DNA-bd_sf"/>
</dbReference>
<dbReference type="GO" id="GO:0045892">
    <property type="term" value="P:negative regulation of DNA-templated transcription"/>
    <property type="evidence" value="ECO:0007669"/>
    <property type="project" value="InterPro"/>
</dbReference>
<dbReference type="InterPro" id="IPR005650">
    <property type="entry name" value="BlaI_family"/>
</dbReference>
<sequence length="151" mass="16633">MKDAKNETITDSEWEVMRAIWTMGQTTSRELIDAMNQLQGWSDSTTKTLLHRLINKGAVAQSGTSRPFVFKPIVGEKESMAAAATDLFDHMCAMRAGSTIAGVIKTRELSQADIAELQAILTEKAKTAPEQVQCNCLPGHHMCEEVEEHGQ</sequence>
<dbReference type="Gene3D" id="1.10.10.10">
    <property type="entry name" value="Winged helix-like DNA-binding domain superfamily/Winged helix DNA-binding domain"/>
    <property type="match status" value="1"/>
</dbReference>
<dbReference type="STRING" id="1423795.FD12_GL002001"/>
<organism evidence="5 6">
    <name type="scientific">Lentilactobacillus rapi</name>
    <dbReference type="NCBI Taxonomy" id="481723"/>
    <lineage>
        <taxon>Bacteria</taxon>
        <taxon>Bacillati</taxon>
        <taxon>Bacillota</taxon>
        <taxon>Bacilli</taxon>
        <taxon>Lactobacillales</taxon>
        <taxon>Lactobacillaceae</taxon>
        <taxon>Lentilactobacillus</taxon>
    </lineage>
</organism>
<proteinExistence type="inferred from homology"/>
<evidence type="ECO:0000256" key="1">
    <source>
        <dbReference type="ARBA" id="ARBA00011046"/>
    </source>
</evidence>
<dbReference type="AlphaFoldDB" id="A0A512PNM6"/>